<dbReference type="InterPro" id="IPR036514">
    <property type="entry name" value="SGNH_hydro_sf"/>
</dbReference>
<organism evidence="4 5">
    <name type="scientific">Tanacetum coccineum</name>
    <dbReference type="NCBI Taxonomy" id="301880"/>
    <lineage>
        <taxon>Eukaryota</taxon>
        <taxon>Viridiplantae</taxon>
        <taxon>Streptophyta</taxon>
        <taxon>Embryophyta</taxon>
        <taxon>Tracheophyta</taxon>
        <taxon>Spermatophyta</taxon>
        <taxon>Magnoliopsida</taxon>
        <taxon>eudicotyledons</taxon>
        <taxon>Gunneridae</taxon>
        <taxon>Pentapetalae</taxon>
        <taxon>asterids</taxon>
        <taxon>campanulids</taxon>
        <taxon>Asterales</taxon>
        <taxon>Asteraceae</taxon>
        <taxon>Asteroideae</taxon>
        <taxon>Anthemideae</taxon>
        <taxon>Anthemidinae</taxon>
        <taxon>Tanacetum</taxon>
    </lineage>
</organism>
<comment type="caution">
    <text evidence="4">The sequence shown here is derived from an EMBL/GenBank/DDBJ whole genome shotgun (WGS) entry which is preliminary data.</text>
</comment>
<feature type="signal peptide" evidence="3">
    <location>
        <begin position="1"/>
        <end position="24"/>
    </location>
</feature>
<keyword evidence="3" id="KW-0732">Signal</keyword>
<dbReference type="PANTHER" id="PTHR22835:SF611">
    <property type="entry name" value="GDSL-LIKE LIPASE_ACYLHYDROLASE SUPERFAMILY PROTEIN-RELATED"/>
    <property type="match status" value="1"/>
</dbReference>
<evidence type="ECO:0000313" key="4">
    <source>
        <dbReference type="EMBL" id="GJS73128.1"/>
    </source>
</evidence>
<feature type="chain" id="PRO_5046618453" evidence="3">
    <location>
        <begin position="25"/>
        <end position="197"/>
    </location>
</feature>
<feature type="non-terminal residue" evidence="4">
    <location>
        <position position="197"/>
    </location>
</feature>
<dbReference type="Gene3D" id="3.40.50.1110">
    <property type="entry name" value="SGNH hydrolase"/>
    <property type="match status" value="1"/>
</dbReference>
<keyword evidence="5" id="KW-1185">Reference proteome</keyword>
<evidence type="ECO:0000313" key="5">
    <source>
        <dbReference type="Proteomes" id="UP001151760"/>
    </source>
</evidence>
<protein>
    <submittedName>
        <fullName evidence="4">GDSL esterase/lipase-like protein</fullName>
    </submittedName>
</protein>
<dbReference type="EMBL" id="BQNB010010131">
    <property type="protein sequence ID" value="GJS73128.1"/>
    <property type="molecule type" value="Genomic_DNA"/>
</dbReference>
<dbReference type="Proteomes" id="UP001151760">
    <property type="component" value="Unassembled WGS sequence"/>
</dbReference>
<comment type="similarity">
    <text evidence="1">Belongs to the 'GDSL' lipolytic enzyme family.</text>
</comment>
<evidence type="ECO:0000256" key="1">
    <source>
        <dbReference type="ARBA" id="ARBA00008668"/>
    </source>
</evidence>
<reference evidence="4" key="1">
    <citation type="journal article" date="2022" name="Int. J. Mol. Sci.">
        <title>Draft Genome of Tanacetum Coccineum: Genomic Comparison of Closely Related Tanacetum-Family Plants.</title>
        <authorList>
            <person name="Yamashiro T."/>
            <person name="Shiraishi A."/>
            <person name="Nakayama K."/>
            <person name="Satake H."/>
        </authorList>
    </citation>
    <scope>NUCLEOTIDE SEQUENCE</scope>
</reference>
<sequence>MAISSSSFFMIIMLLWSCAMHANGCYTSIISFGDSLADTGNLKQLASKTNSQPPHFLFPPYGETFFHKATGRCSNGRLIIDFIGERKADVSAPDWSAYNILVSSEADQSFGDQSEALVPSLSSESLGMPLIPPSEGVRTNGLLENGQGVNFAVAGATALDSSFHEAHGVVNPYTNASLGVQLEWFKEWLPSICGKTS</sequence>
<proteinExistence type="inferred from homology"/>
<dbReference type="InterPro" id="IPR001087">
    <property type="entry name" value="GDSL"/>
</dbReference>
<dbReference type="Pfam" id="PF00657">
    <property type="entry name" value="Lipase_GDSL"/>
    <property type="match status" value="1"/>
</dbReference>
<keyword evidence="2" id="KW-0325">Glycoprotein</keyword>
<evidence type="ECO:0000256" key="2">
    <source>
        <dbReference type="ARBA" id="ARBA00023180"/>
    </source>
</evidence>
<name>A0ABQ4Y844_9ASTR</name>
<gene>
    <name evidence="4" type="ORF">Tco_0705969</name>
</gene>
<dbReference type="PANTHER" id="PTHR22835">
    <property type="entry name" value="ZINC FINGER FYVE DOMAIN CONTAINING PROTEIN"/>
    <property type="match status" value="1"/>
</dbReference>
<evidence type="ECO:0000256" key="3">
    <source>
        <dbReference type="SAM" id="SignalP"/>
    </source>
</evidence>
<accession>A0ABQ4Y844</accession>
<reference evidence="4" key="2">
    <citation type="submission" date="2022-01" db="EMBL/GenBank/DDBJ databases">
        <authorList>
            <person name="Yamashiro T."/>
            <person name="Shiraishi A."/>
            <person name="Satake H."/>
            <person name="Nakayama K."/>
        </authorList>
    </citation>
    <scope>NUCLEOTIDE SEQUENCE</scope>
</reference>